<dbReference type="RefSeq" id="WP_015817484.1">
    <property type="nucleotide sequence ID" value="NC_012997.1"/>
</dbReference>
<dbReference type="Proteomes" id="UP000009080">
    <property type="component" value="Chromosome"/>
</dbReference>
<dbReference type="Gene3D" id="2.60.40.680">
    <property type="match status" value="1"/>
</dbReference>
<keyword evidence="3" id="KW-1185">Reference proteome</keyword>
<reference evidence="2 3" key="1">
    <citation type="journal article" date="2009" name="PLoS ONE">
        <title>The complete genome of Teredinibacter turnerae T7901: an intracellular endosymbiont of marine wood-boring bivalves (shipworms).</title>
        <authorList>
            <person name="Yang J.C."/>
            <person name="Madupu R."/>
            <person name="Durkin A.S."/>
            <person name="Ekborg N.A."/>
            <person name="Pedamallu C.S."/>
            <person name="Hostetler J.B."/>
            <person name="Radune D."/>
            <person name="Toms B.S."/>
            <person name="Henrissat B."/>
            <person name="Coutinho P.M."/>
            <person name="Schwarz S."/>
            <person name="Field L."/>
            <person name="Trindade-Silva A.E."/>
            <person name="Soares C.A.G."/>
            <person name="Elshahawi S."/>
            <person name="Hanora A."/>
            <person name="Schmidt E.W."/>
            <person name="Haygood M.G."/>
            <person name="Posfai J."/>
            <person name="Benner J."/>
            <person name="Madinger C."/>
            <person name="Nove J."/>
            <person name="Anton B."/>
            <person name="Chaudhary K."/>
            <person name="Foster J."/>
            <person name="Holman A."/>
            <person name="Kumar S."/>
            <person name="Lessard P.A."/>
            <person name="Luyten Y.A."/>
            <person name="Slatko B."/>
            <person name="Wood N."/>
            <person name="Wu B."/>
            <person name="Teplitski M."/>
            <person name="Mougous J.D."/>
            <person name="Ward N."/>
            <person name="Eisen J.A."/>
            <person name="Badger J.H."/>
            <person name="Distel D.L."/>
        </authorList>
    </citation>
    <scope>NUCLEOTIDE SEQUENCE [LARGE SCALE GENOMIC DNA]</scope>
    <source>
        <strain evidence="3">ATCC 39867 / T7901</strain>
    </source>
</reference>
<dbReference type="AlphaFoldDB" id="C5BLC7"/>
<dbReference type="KEGG" id="ttu:TERTU_0141"/>
<feature type="chain" id="PRO_5002947016" description="Cohesin domain-containing protein" evidence="1">
    <location>
        <begin position="25"/>
        <end position="198"/>
    </location>
</feature>
<dbReference type="CDD" id="cd08547">
    <property type="entry name" value="Type_II_cohesin"/>
    <property type="match status" value="1"/>
</dbReference>
<dbReference type="InterPro" id="IPR008965">
    <property type="entry name" value="CBM2/CBM3_carb-bd_dom_sf"/>
</dbReference>
<dbReference type="SUPFAM" id="SSF49384">
    <property type="entry name" value="Carbohydrate-binding domain"/>
    <property type="match status" value="1"/>
</dbReference>
<feature type="signal peptide" evidence="1">
    <location>
        <begin position="1"/>
        <end position="24"/>
    </location>
</feature>
<protein>
    <recommendedName>
        <fullName evidence="4">Cohesin domain-containing protein</fullName>
    </recommendedName>
</protein>
<dbReference type="eggNOG" id="ENOG50335V3">
    <property type="taxonomic scope" value="Bacteria"/>
</dbReference>
<gene>
    <name evidence="2" type="ordered locus">TERTU_0141</name>
</gene>
<dbReference type="EMBL" id="CP001614">
    <property type="protein sequence ID" value="ACR11372.1"/>
    <property type="molecule type" value="Genomic_DNA"/>
</dbReference>
<evidence type="ECO:0000313" key="2">
    <source>
        <dbReference type="EMBL" id="ACR11372.1"/>
    </source>
</evidence>
<dbReference type="HOGENOM" id="CLU_1370492_0_0_6"/>
<dbReference type="OrthoDB" id="5703902at2"/>
<evidence type="ECO:0000256" key="1">
    <source>
        <dbReference type="SAM" id="SignalP"/>
    </source>
</evidence>
<sequence>MKKIHVIQLVSALLLAAHLTSANAITIDILPTEQTVLLGDQVGVDIWVSDLGDNFALGDFDFDLAFDSSIISFDSVSFGSGLGESWQDYSATDGLLNLNELSWETAGSLLTNQAMNFSLATILFNTEAIGSTQVSFSTVWALGDQWGNPFDFTTSDGTINVIGGVNPVPLPGSLPLMLSGLIAAGFVRYKKQLLSRFK</sequence>
<accession>C5BLC7</accession>
<organism evidence="2 3">
    <name type="scientific">Teredinibacter turnerae (strain ATCC 39867 / T7901)</name>
    <dbReference type="NCBI Taxonomy" id="377629"/>
    <lineage>
        <taxon>Bacteria</taxon>
        <taxon>Pseudomonadati</taxon>
        <taxon>Pseudomonadota</taxon>
        <taxon>Gammaproteobacteria</taxon>
        <taxon>Cellvibrionales</taxon>
        <taxon>Cellvibrionaceae</taxon>
        <taxon>Teredinibacter</taxon>
    </lineage>
</organism>
<evidence type="ECO:0000313" key="3">
    <source>
        <dbReference type="Proteomes" id="UP000009080"/>
    </source>
</evidence>
<proteinExistence type="predicted"/>
<evidence type="ECO:0008006" key="4">
    <source>
        <dbReference type="Google" id="ProtNLM"/>
    </source>
</evidence>
<name>C5BLC7_TERTT</name>
<keyword evidence="1" id="KW-0732">Signal</keyword>
<dbReference type="GO" id="GO:0030246">
    <property type="term" value="F:carbohydrate binding"/>
    <property type="evidence" value="ECO:0007669"/>
    <property type="project" value="InterPro"/>
</dbReference>